<dbReference type="RefSeq" id="WP_013630691.1">
    <property type="nucleotide sequence ID" value="NC_015174.1"/>
</dbReference>
<dbReference type="HOGENOM" id="CLU_1239379_0_0_0"/>
<evidence type="ECO:0000256" key="2">
    <source>
        <dbReference type="SAM" id="SignalP"/>
    </source>
</evidence>
<dbReference type="STRING" id="756272.Plabr_4413"/>
<feature type="chain" id="PRO_5003256410" description="DUF5666 domain-containing protein" evidence="2">
    <location>
        <begin position="27"/>
        <end position="223"/>
    </location>
</feature>
<protein>
    <recommendedName>
        <fullName evidence="5">DUF5666 domain-containing protein</fullName>
    </recommendedName>
</protein>
<gene>
    <name evidence="3" type="ordered locus">Plabr_4413</name>
</gene>
<feature type="region of interest" description="Disordered" evidence="1">
    <location>
        <begin position="110"/>
        <end position="130"/>
    </location>
</feature>
<accession>F0SKK5</accession>
<dbReference type="Proteomes" id="UP000006860">
    <property type="component" value="Chromosome"/>
</dbReference>
<dbReference type="AlphaFoldDB" id="F0SKK5"/>
<organism evidence="3 4">
    <name type="scientific">Rubinisphaera brasiliensis (strain ATCC 49424 / DSM 5305 / JCM 21570 / IAM 15109 / NBRC 103401 / IFAM 1448)</name>
    <name type="common">Planctomyces brasiliensis</name>
    <dbReference type="NCBI Taxonomy" id="756272"/>
    <lineage>
        <taxon>Bacteria</taxon>
        <taxon>Pseudomonadati</taxon>
        <taxon>Planctomycetota</taxon>
        <taxon>Planctomycetia</taxon>
        <taxon>Planctomycetales</taxon>
        <taxon>Planctomycetaceae</taxon>
        <taxon>Rubinisphaera</taxon>
    </lineage>
</organism>
<evidence type="ECO:0000256" key="1">
    <source>
        <dbReference type="SAM" id="MobiDB-lite"/>
    </source>
</evidence>
<evidence type="ECO:0000313" key="4">
    <source>
        <dbReference type="Proteomes" id="UP000006860"/>
    </source>
</evidence>
<dbReference type="EMBL" id="CP002546">
    <property type="protein sequence ID" value="ADY61986.1"/>
    <property type="molecule type" value="Genomic_DNA"/>
</dbReference>
<sequence>MSILNAWGGRLVLAACCLCLPATVQAQAPEPAITGTLKSIEAAGRLTQITVTDDQGQDYEVKLNARTDFQIRGSGDAGFVVPGQYLEGTGTLTNEQLFIQSVTIRPVMPGKRSTRRGGIAKLPPRPGQSKSAYMVGGEIEAIGPAPDYPDYTAVKLKAVRGPVIMLEKNYQLTIISDNPELLTEGATVELYGKAPPRNGQFNASGVLVKVEKFDSKEILGGGE</sequence>
<feature type="signal peptide" evidence="2">
    <location>
        <begin position="1"/>
        <end position="26"/>
    </location>
</feature>
<name>F0SKK5_RUBBR</name>
<proteinExistence type="predicted"/>
<dbReference type="OrthoDB" id="283540at2"/>
<evidence type="ECO:0000313" key="3">
    <source>
        <dbReference type="EMBL" id="ADY61986.1"/>
    </source>
</evidence>
<keyword evidence="2" id="KW-0732">Signal</keyword>
<dbReference type="KEGG" id="pbs:Plabr_4413"/>
<keyword evidence="4" id="KW-1185">Reference proteome</keyword>
<reference evidence="4" key="1">
    <citation type="submission" date="2011-02" db="EMBL/GenBank/DDBJ databases">
        <title>The complete genome of Planctomyces brasiliensis DSM 5305.</title>
        <authorList>
            <person name="Lucas S."/>
            <person name="Copeland A."/>
            <person name="Lapidus A."/>
            <person name="Bruce D."/>
            <person name="Goodwin L."/>
            <person name="Pitluck S."/>
            <person name="Kyrpides N."/>
            <person name="Mavromatis K."/>
            <person name="Pagani I."/>
            <person name="Ivanova N."/>
            <person name="Ovchinnikova G."/>
            <person name="Lu M."/>
            <person name="Detter J.C."/>
            <person name="Han C."/>
            <person name="Land M."/>
            <person name="Hauser L."/>
            <person name="Markowitz V."/>
            <person name="Cheng J.-F."/>
            <person name="Hugenholtz P."/>
            <person name="Woyke T."/>
            <person name="Wu D."/>
            <person name="Tindall B."/>
            <person name="Pomrenke H.G."/>
            <person name="Brambilla E."/>
            <person name="Klenk H.-P."/>
            <person name="Eisen J.A."/>
        </authorList>
    </citation>
    <scope>NUCLEOTIDE SEQUENCE [LARGE SCALE GENOMIC DNA]</scope>
    <source>
        <strain evidence="4">ATCC 49424 / DSM 5305 / JCM 21570 / NBRC 103401 / IFAM 1448</strain>
    </source>
</reference>
<evidence type="ECO:0008006" key="5">
    <source>
        <dbReference type="Google" id="ProtNLM"/>
    </source>
</evidence>